<dbReference type="PANTHER" id="PTHR24353">
    <property type="entry name" value="CYCLIC NUCLEOTIDE-DEPENDENT PROTEIN KINASE"/>
    <property type="match status" value="1"/>
</dbReference>
<sequence length="319" mass="37571">MTISEVIRLKQVEHVKNEKDILSRVHHPFIVEMLWSHHNDRFLYMLLEFICGGELFSYLRNAGRFSNSASNFYASEIVCALEYLHDQHVVYRDLKPENLLLDKDGHLKLTDFGFAKRLEDRTWTLCGTPEYLAPEIILSKGHNKAVDWWALGILTYEMLVGYPPFYDENPFGIYEKILSGKIEWARQMNTVGKDLIKKLLVADRTKRLGNMKNGSQDVKRHKWFRHLNWADVYARKLEPPIIPRVRHSGDTRNFYDYPEYDNMEYWAEEQTGENDPPIRPKPLEHPGDTSNFDSYPEEDLKWQKSGPALVREQSLFEDF</sequence>
<feature type="domain" description="Protein kinase" evidence="7">
    <location>
        <begin position="1"/>
        <end position="224"/>
    </location>
</feature>
<evidence type="ECO:0000256" key="1">
    <source>
        <dbReference type="ARBA" id="ARBA00022527"/>
    </source>
</evidence>
<reference evidence="10" key="3">
    <citation type="submission" date="2015-06" db="UniProtKB">
        <authorList>
            <consortium name="EnsemblMetazoa"/>
        </authorList>
    </citation>
    <scope>IDENTIFICATION</scope>
</reference>
<dbReference type="PROSITE" id="PS51285">
    <property type="entry name" value="AGC_KINASE_CTER"/>
    <property type="match status" value="1"/>
</dbReference>
<evidence type="ECO:0000313" key="9">
    <source>
        <dbReference type="EMBL" id="ELT97323.1"/>
    </source>
</evidence>
<gene>
    <name evidence="9" type="ORF">CAPTEDRAFT_177861</name>
</gene>
<dbReference type="OMA" id="CFDDYPE"/>
<evidence type="ECO:0000256" key="2">
    <source>
        <dbReference type="ARBA" id="ARBA00022679"/>
    </source>
</evidence>
<dbReference type="AlphaFoldDB" id="R7TTW1"/>
<evidence type="ECO:0000256" key="4">
    <source>
        <dbReference type="ARBA" id="ARBA00022777"/>
    </source>
</evidence>
<keyword evidence="2" id="KW-0808">Transferase</keyword>
<dbReference type="InterPro" id="IPR008271">
    <property type="entry name" value="Ser/Thr_kinase_AS"/>
</dbReference>
<evidence type="ECO:0000256" key="5">
    <source>
        <dbReference type="ARBA" id="ARBA00022840"/>
    </source>
</evidence>
<dbReference type="InterPro" id="IPR000961">
    <property type="entry name" value="AGC-kinase_C"/>
</dbReference>
<dbReference type="GO" id="GO:0005829">
    <property type="term" value="C:cytosol"/>
    <property type="evidence" value="ECO:0007669"/>
    <property type="project" value="TreeGrafter"/>
</dbReference>
<keyword evidence="4" id="KW-0418">Kinase</keyword>
<dbReference type="EMBL" id="KB308597">
    <property type="protein sequence ID" value="ELT97323.1"/>
    <property type="molecule type" value="Genomic_DNA"/>
</dbReference>
<dbReference type="Pfam" id="PF00069">
    <property type="entry name" value="Pkinase"/>
    <property type="match status" value="1"/>
</dbReference>
<evidence type="ECO:0000259" key="7">
    <source>
        <dbReference type="PROSITE" id="PS50011"/>
    </source>
</evidence>
<evidence type="ECO:0000313" key="10">
    <source>
        <dbReference type="EnsemblMetazoa" id="CapteP177861"/>
    </source>
</evidence>
<dbReference type="EMBL" id="AMQN01010964">
    <property type="status" value="NOT_ANNOTATED_CDS"/>
    <property type="molecule type" value="Genomic_DNA"/>
</dbReference>
<keyword evidence="11" id="KW-1185">Reference proteome</keyword>
<evidence type="ECO:0000256" key="3">
    <source>
        <dbReference type="ARBA" id="ARBA00022741"/>
    </source>
</evidence>
<dbReference type="STRING" id="283909.R7TTW1"/>
<dbReference type="SMART" id="SM00133">
    <property type="entry name" value="S_TK_X"/>
    <property type="match status" value="1"/>
</dbReference>
<reference evidence="9 11" key="2">
    <citation type="journal article" date="2013" name="Nature">
        <title>Insights into bilaterian evolution from three spiralian genomes.</title>
        <authorList>
            <person name="Simakov O."/>
            <person name="Marletaz F."/>
            <person name="Cho S.J."/>
            <person name="Edsinger-Gonzales E."/>
            <person name="Havlak P."/>
            <person name="Hellsten U."/>
            <person name="Kuo D.H."/>
            <person name="Larsson T."/>
            <person name="Lv J."/>
            <person name="Arendt D."/>
            <person name="Savage R."/>
            <person name="Osoegawa K."/>
            <person name="de Jong P."/>
            <person name="Grimwood J."/>
            <person name="Chapman J.A."/>
            <person name="Shapiro H."/>
            <person name="Aerts A."/>
            <person name="Otillar R.P."/>
            <person name="Terry A.Y."/>
            <person name="Boore J.L."/>
            <person name="Grigoriev I.V."/>
            <person name="Lindberg D.R."/>
            <person name="Seaver E.C."/>
            <person name="Weisblat D.A."/>
            <person name="Putnam N.H."/>
            <person name="Rokhsar D.S."/>
        </authorList>
    </citation>
    <scope>NUCLEOTIDE SEQUENCE</scope>
    <source>
        <strain evidence="9 11">I ESC-2004</strain>
    </source>
</reference>
<keyword evidence="1" id="KW-0723">Serine/threonine-protein kinase</keyword>
<feature type="compositionally biased region" description="Basic and acidic residues" evidence="6">
    <location>
        <begin position="276"/>
        <end position="287"/>
    </location>
</feature>
<dbReference type="GO" id="GO:0005524">
    <property type="term" value="F:ATP binding"/>
    <property type="evidence" value="ECO:0007669"/>
    <property type="project" value="UniProtKB-KW"/>
</dbReference>
<feature type="region of interest" description="Disordered" evidence="6">
    <location>
        <begin position="269"/>
        <end position="298"/>
    </location>
</feature>
<evidence type="ECO:0000313" key="11">
    <source>
        <dbReference type="Proteomes" id="UP000014760"/>
    </source>
</evidence>
<dbReference type="HOGENOM" id="CLU_000288_63_5_1"/>
<dbReference type="FunFam" id="1.10.510.10:FF:000005">
    <property type="entry name" value="cAMP-dependent protein kinase catalytic subunit alpha"/>
    <property type="match status" value="1"/>
</dbReference>
<dbReference type="InterPro" id="IPR011009">
    <property type="entry name" value="Kinase-like_dom_sf"/>
</dbReference>
<keyword evidence="5" id="KW-0067">ATP-binding</keyword>
<proteinExistence type="predicted"/>
<protein>
    <recommendedName>
        <fullName evidence="12">Protein kinase domain-containing protein</fullName>
    </recommendedName>
</protein>
<name>R7TTW1_CAPTE</name>
<organism evidence="9">
    <name type="scientific">Capitella teleta</name>
    <name type="common">Polychaete worm</name>
    <dbReference type="NCBI Taxonomy" id="283909"/>
    <lineage>
        <taxon>Eukaryota</taxon>
        <taxon>Metazoa</taxon>
        <taxon>Spiralia</taxon>
        <taxon>Lophotrochozoa</taxon>
        <taxon>Annelida</taxon>
        <taxon>Polychaeta</taxon>
        <taxon>Sedentaria</taxon>
        <taxon>Scolecida</taxon>
        <taxon>Capitellidae</taxon>
        <taxon>Capitella</taxon>
    </lineage>
</organism>
<feature type="domain" description="AGC-kinase C-terminal" evidence="8">
    <location>
        <begin position="225"/>
        <end position="319"/>
    </location>
</feature>
<dbReference type="Gene3D" id="3.30.200.20">
    <property type="entry name" value="Phosphorylase Kinase, domain 1"/>
    <property type="match status" value="1"/>
</dbReference>
<dbReference type="Proteomes" id="UP000014760">
    <property type="component" value="Unassembled WGS sequence"/>
</dbReference>
<dbReference type="SUPFAM" id="SSF56112">
    <property type="entry name" value="Protein kinase-like (PK-like)"/>
    <property type="match status" value="1"/>
</dbReference>
<dbReference type="GO" id="GO:0004691">
    <property type="term" value="F:cAMP-dependent protein kinase activity"/>
    <property type="evidence" value="ECO:0007669"/>
    <property type="project" value="TreeGrafter"/>
</dbReference>
<dbReference type="EnsemblMetazoa" id="CapteT177861">
    <property type="protein sequence ID" value="CapteP177861"/>
    <property type="gene ID" value="CapteG177861"/>
</dbReference>
<dbReference type="Gene3D" id="1.10.510.10">
    <property type="entry name" value="Transferase(Phosphotransferase) domain 1"/>
    <property type="match status" value="1"/>
</dbReference>
<dbReference type="OrthoDB" id="63267at2759"/>
<keyword evidence="3" id="KW-0547">Nucleotide-binding</keyword>
<dbReference type="PANTHER" id="PTHR24353:SF37">
    <property type="entry name" value="CAMP-DEPENDENT PROTEIN KINASE CATALYTIC SUBUNIT PRKX"/>
    <property type="match status" value="1"/>
</dbReference>
<evidence type="ECO:0000256" key="6">
    <source>
        <dbReference type="SAM" id="MobiDB-lite"/>
    </source>
</evidence>
<accession>R7TTW1</accession>
<evidence type="ECO:0000259" key="8">
    <source>
        <dbReference type="PROSITE" id="PS51285"/>
    </source>
</evidence>
<dbReference type="InterPro" id="IPR000719">
    <property type="entry name" value="Prot_kinase_dom"/>
</dbReference>
<evidence type="ECO:0008006" key="12">
    <source>
        <dbReference type="Google" id="ProtNLM"/>
    </source>
</evidence>
<reference evidence="11" key="1">
    <citation type="submission" date="2012-12" db="EMBL/GenBank/DDBJ databases">
        <authorList>
            <person name="Hellsten U."/>
            <person name="Grimwood J."/>
            <person name="Chapman J.A."/>
            <person name="Shapiro H."/>
            <person name="Aerts A."/>
            <person name="Otillar R.P."/>
            <person name="Terry A.Y."/>
            <person name="Boore J.L."/>
            <person name="Simakov O."/>
            <person name="Marletaz F."/>
            <person name="Cho S.-J."/>
            <person name="Edsinger-Gonzales E."/>
            <person name="Havlak P."/>
            <person name="Kuo D.-H."/>
            <person name="Larsson T."/>
            <person name="Lv J."/>
            <person name="Arendt D."/>
            <person name="Savage R."/>
            <person name="Osoegawa K."/>
            <person name="de Jong P."/>
            <person name="Lindberg D.R."/>
            <person name="Seaver E.C."/>
            <person name="Weisblat D.A."/>
            <person name="Putnam N.H."/>
            <person name="Grigoriev I.V."/>
            <person name="Rokhsar D.S."/>
        </authorList>
    </citation>
    <scope>NUCLEOTIDE SEQUENCE</scope>
    <source>
        <strain evidence="11">I ESC-2004</strain>
    </source>
</reference>
<dbReference type="SMART" id="SM00220">
    <property type="entry name" value="S_TKc"/>
    <property type="match status" value="1"/>
</dbReference>
<dbReference type="GO" id="GO:0005952">
    <property type="term" value="C:cAMP-dependent protein kinase complex"/>
    <property type="evidence" value="ECO:0007669"/>
    <property type="project" value="TreeGrafter"/>
</dbReference>
<dbReference type="PROSITE" id="PS00108">
    <property type="entry name" value="PROTEIN_KINASE_ST"/>
    <property type="match status" value="1"/>
</dbReference>
<dbReference type="PROSITE" id="PS50011">
    <property type="entry name" value="PROTEIN_KINASE_DOM"/>
    <property type="match status" value="1"/>
</dbReference>